<dbReference type="SUPFAM" id="SSF143575">
    <property type="entry name" value="GAS2 domain-like"/>
    <property type="match status" value="1"/>
</dbReference>
<evidence type="ECO:0000256" key="2">
    <source>
        <dbReference type="ARBA" id="ARBA00022490"/>
    </source>
</evidence>
<dbReference type="GO" id="GO:0005884">
    <property type="term" value="C:actin filament"/>
    <property type="evidence" value="ECO:0007669"/>
    <property type="project" value="TreeGrafter"/>
</dbReference>
<dbReference type="GO" id="GO:0035371">
    <property type="term" value="C:microtubule plus-end"/>
    <property type="evidence" value="ECO:0007669"/>
    <property type="project" value="TreeGrafter"/>
</dbReference>
<evidence type="ECO:0000256" key="5">
    <source>
        <dbReference type="SAM" id="Coils"/>
    </source>
</evidence>
<dbReference type="InterPro" id="IPR036534">
    <property type="entry name" value="GAR_dom_sf"/>
</dbReference>
<dbReference type="Gene3D" id="3.30.920.20">
    <property type="entry name" value="Gas2-like domain"/>
    <property type="match status" value="1"/>
</dbReference>
<dbReference type="GO" id="GO:0008093">
    <property type="term" value="F:cytoskeletal anchor activity"/>
    <property type="evidence" value="ECO:0007669"/>
    <property type="project" value="TreeGrafter"/>
</dbReference>
<keyword evidence="2" id="KW-0963">Cytoplasm</keyword>
<feature type="compositionally biased region" description="Polar residues" evidence="6">
    <location>
        <begin position="304"/>
        <end position="322"/>
    </location>
</feature>
<comment type="subcellular location">
    <subcellularLocation>
        <location evidence="1">Cytoplasm</location>
        <location evidence="1">Cytoskeleton</location>
    </subcellularLocation>
</comment>
<evidence type="ECO:0000256" key="3">
    <source>
        <dbReference type="ARBA" id="ARBA00023212"/>
    </source>
</evidence>
<dbReference type="EMBL" id="HAAD01001595">
    <property type="protein sequence ID" value="CDG67827.1"/>
    <property type="molecule type" value="mRNA"/>
</dbReference>
<dbReference type="GO" id="GO:0001725">
    <property type="term" value="C:stress fiber"/>
    <property type="evidence" value="ECO:0007669"/>
    <property type="project" value="TreeGrafter"/>
</dbReference>
<gene>
    <name evidence="9" type="primary">GAS2L1</name>
</gene>
<feature type="domain" description="GAR" evidence="8">
    <location>
        <begin position="194"/>
        <end position="266"/>
    </location>
</feature>
<feature type="domain" description="Calponin-homology (CH)" evidence="7">
    <location>
        <begin position="28"/>
        <end position="155"/>
    </location>
</feature>
<dbReference type="PANTHER" id="PTHR46756">
    <property type="entry name" value="TRANSGELIN"/>
    <property type="match status" value="1"/>
</dbReference>
<name>T2M790_HYDVU</name>
<feature type="coiled-coil region" evidence="5">
    <location>
        <begin position="355"/>
        <end position="382"/>
    </location>
</feature>
<dbReference type="GO" id="GO:1904825">
    <property type="term" value="P:protein localization to microtubule plus-end"/>
    <property type="evidence" value="ECO:0007669"/>
    <property type="project" value="TreeGrafter"/>
</dbReference>
<evidence type="ECO:0000313" key="9">
    <source>
        <dbReference type="EMBL" id="CDG67827.1"/>
    </source>
</evidence>
<reference evidence="9" key="1">
    <citation type="journal article" date="2013" name="Genome Biol. Evol.">
        <title>Punctuated emergences of genetic and phenotypic innovations in eumetazoan, bilaterian, euteleostome, and hominidae ancestors.</title>
        <authorList>
            <person name="Wenger Y."/>
            <person name="Galliot B."/>
        </authorList>
    </citation>
    <scope>NUCLEOTIDE SEQUENCE</scope>
    <source>
        <tissue evidence="9">Whole animals</tissue>
    </source>
</reference>
<accession>T2M790</accession>
<dbReference type="OrthoDB" id="206130at2759"/>
<dbReference type="SMART" id="SM00033">
    <property type="entry name" value="CH"/>
    <property type="match status" value="1"/>
</dbReference>
<dbReference type="AlphaFoldDB" id="T2M790"/>
<evidence type="ECO:0000259" key="7">
    <source>
        <dbReference type="PROSITE" id="PS50021"/>
    </source>
</evidence>
<dbReference type="InterPro" id="IPR003108">
    <property type="entry name" value="GAR_dom"/>
</dbReference>
<dbReference type="Gene3D" id="1.10.418.10">
    <property type="entry name" value="Calponin-like domain"/>
    <property type="match status" value="1"/>
</dbReference>
<dbReference type="InterPro" id="IPR001715">
    <property type="entry name" value="CH_dom"/>
</dbReference>
<comment type="similarity">
    <text evidence="4">Belongs to the GAS2 family.</text>
</comment>
<dbReference type="GO" id="GO:0051764">
    <property type="term" value="P:actin crosslink formation"/>
    <property type="evidence" value="ECO:0007669"/>
    <property type="project" value="TreeGrafter"/>
</dbReference>
<evidence type="ECO:0000256" key="6">
    <source>
        <dbReference type="SAM" id="MobiDB-lite"/>
    </source>
</evidence>
<protein>
    <submittedName>
        <fullName evidence="9">GAS2-like protein 1</fullName>
    </submittedName>
</protein>
<evidence type="ECO:0000259" key="8">
    <source>
        <dbReference type="PROSITE" id="PS51460"/>
    </source>
</evidence>
<feature type="region of interest" description="Disordered" evidence="6">
    <location>
        <begin position="412"/>
        <end position="452"/>
    </location>
</feature>
<evidence type="ECO:0000256" key="1">
    <source>
        <dbReference type="ARBA" id="ARBA00004245"/>
    </source>
</evidence>
<keyword evidence="3" id="KW-0206">Cytoskeleton</keyword>
<feature type="region of interest" description="Disordered" evidence="6">
    <location>
        <begin position="300"/>
        <end position="327"/>
    </location>
</feature>
<sequence>MTLAEGFNIAKEKRHEDTRRNLLSRFVQAMREDLSEWINSLSYNVELTPDNFLPGLDNGVILCQQARLIQRFAEEYAVLNPNENLKIPSKPVRYTEKGAFSGSFVARDNVANYIAWCKELGIQDVIIFESDDLVLHKNEKSVILSLMDVARKAYKFGVRPPEIVRFEQEIDEEIERDEECVKSGKIQPKPRDLEEDNNLDVLIRKIVNQCICEDRFPIKKLSEGKYKIGKTHTLIFVRVMRKHVMVRIGGGWDTFDHYIVKHDPCRTTITGNTENCNPQTASNKVKTLAQKKVETLTNEKIKSHASSDTQSMCSESTNSSGSLDDCHPTNIKTTPKYNALLQHSNGIEDFLNKSAVNMEQSIQEIDIKLKELEKTYSNITSTPKDTSVYENKSDRWLRSHMNAFKETKVVEKTSEQLSQENGENRDTIRTKNCTPSVSSDEKISKKTKSKSHTELKSISRKLFDAQAQVNTYSNDIDRYEPNTCLCMKSSSQTNVFYCDTASQTDFQTNFTD</sequence>
<dbReference type="PROSITE" id="PS50021">
    <property type="entry name" value="CH"/>
    <property type="match status" value="1"/>
</dbReference>
<proteinExistence type="evidence at transcript level"/>
<organism evidence="9">
    <name type="scientific">Hydra vulgaris</name>
    <name type="common">Hydra</name>
    <name type="synonym">Hydra attenuata</name>
    <dbReference type="NCBI Taxonomy" id="6087"/>
    <lineage>
        <taxon>Eukaryota</taxon>
        <taxon>Metazoa</taxon>
        <taxon>Cnidaria</taxon>
        <taxon>Hydrozoa</taxon>
        <taxon>Hydroidolina</taxon>
        <taxon>Anthoathecata</taxon>
        <taxon>Aplanulata</taxon>
        <taxon>Hydridae</taxon>
        <taxon>Hydra</taxon>
    </lineage>
</organism>
<dbReference type="GO" id="GO:0031110">
    <property type="term" value="P:regulation of microtubule polymerization or depolymerization"/>
    <property type="evidence" value="ECO:0007669"/>
    <property type="project" value="TreeGrafter"/>
</dbReference>
<dbReference type="SMART" id="SM00243">
    <property type="entry name" value="GAS2"/>
    <property type="match status" value="1"/>
</dbReference>
<dbReference type="GO" id="GO:0051015">
    <property type="term" value="F:actin filament binding"/>
    <property type="evidence" value="ECO:0007669"/>
    <property type="project" value="TreeGrafter"/>
</dbReference>
<dbReference type="GO" id="GO:0005737">
    <property type="term" value="C:cytoplasm"/>
    <property type="evidence" value="ECO:0007669"/>
    <property type="project" value="TreeGrafter"/>
</dbReference>
<dbReference type="GO" id="GO:0008017">
    <property type="term" value="F:microtubule binding"/>
    <property type="evidence" value="ECO:0007669"/>
    <property type="project" value="InterPro"/>
</dbReference>
<evidence type="ECO:0000256" key="4">
    <source>
        <dbReference type="ARBA" id="ARBA00038441"/>
    </source>
</evidence>
<dbReference type="PROSITE" id="PS51460">
    <property type="entry name" value="GAR"/>
    <property type="match status" value="1"/>
</dbReference>
<dbReference type="InterPro" id="IPR036872">
    <property type="entry name" value="CH_dom_sf"/>
</dbReference>
<dbReference type="PANTHER" id="PTHR46756:SF18">
    <property type="entry name" value="GAS2-LIKE PROTEIN PICKLED EGGS"/>
    <property type="match status" value="1"/>
</dbReference>
<dbReference type="Pfam" id="PF02187">
    <property type="entry name" value="GAS2"/>
    <property type="match status" value="1"/>
</dbReference>
<dbReference type="GO" id="GO:0001578">
    <property type="term" value="P:microtubule bundle formation"/>
    <property type="evidence" value="ECO:0007669"/>
    <property type="project" value="TreeGrafter"/>
</dbReference>
<dbReference type="Pfam" id="PF00307">
    <property type="entry name" value="CH"/>
    <property type="match status" value="1"/>
</dbReference>
<dbReference type="SUPFAM" id="SSF47576">
    <property type="entry name" value="Calponin-homology domain, CH-domain"/>
    <property type="match status" value="1"/>
</dbReference>
<keyword evidence="5" id="KW-0175">Coiled coil</keyword>